<protein>
    <submittedName>
        <fullName evidence="3">Uncharacterized protein</fullName>
    </submittedName>
</protein>
<dbReference type="RefSeq" id="WP_172684616.1">
    <property type="nucleotide sequence ID" value="NC_010841.1"/>
</dbReference>
<feature type="coiled-coil region" evidence="1">
    <location>
        <begin position="64"/>
        <end position="107"/>
    </location>
</feature>
<organism evidence="3">
    <name type="scientific">Rhizobium rhizogenes</name>
    <name type="common">Agrobacterium rhizogenes</name>
    <dbReference type="NCBI Taxonomy" id="359"/>
    <lineage>
        <taxon>Bacteria</taxon>
        <taxon>Pseudomonadati</taxon>
        <taxon>Pseudomonadota</taxon>
        <taxon>Alphaproteobacteria</taxon>
        <taxon>Hyphomicrobiales</taxon>
        <taxon>Rhizobiaceae</taxon>
        <taxon>Rhizobium/Agrobacterium group</taxon>
        <taxon>Rhizobium</taxon>
    </lineage>
</organism>
<feature type="region of interest" description="Disordered" evidence="2">
    <location>
        <begin position="1"/>
        <end position="59"/>
    </location>
</feature>
<dbReference type="EMBL" id="KY000033">
    <property type="protein sequence ID" value="ASK42121.1"/>
    <property type="molecule type" value="Genomic_DNA"/>
</dbReference>
<name>A0A2Z2PIY8_RHIRH</name>
<evidence type="ECO:0000313" key="3">
    <source>
        <dbReference type="EMBL" id="ASK42121.1"/>
    </source>
</evidence>
<feature type="compositionally biased region" description="Low complexity" evidence="2">
    <location>
        <begin position="41"/>
        <end position="53"/>
    </location>
</feature>
<dbReference type="AlphaFoldDB" id="A0A2Z2PIY8"/>
<sequence>MVPGRADGIKDERLTPKFQARSCGPIQKFGSPTRRLRRSLSRSLTPPSRPALRARLSRTQGDEIMTIEQHIEELRAELNNACDAAERRQIEGELELARAELAVQLAEQVGTIKAEPPF</sequence>
<evidence type="ECO:0000256" key="2">
    <source>
        <dbReference type="SAM" id="MobiDB-lite"/>
    </source>
</evidence>
<reference evidence="3" key="1">
    <citation type="submission" date="2016-10" db="EMBL/GenBank/DDBJ databases">
        <title>Agrobacterium Ti plasmids: Classification based on T-DNA and Vir regions organization.</title>
        <authorList>
            <person name="Nabi N."/>
            <person name="Vial L."/>
            <person name="Ben Hafsa A."/>
            <person name="Chapulliot D."/>
            <person name="Berard A."/>
            <person name="Chauveau A."/>
            <person name="Le Paslier M.-C."/>
            <person name="Harzallah Skhiri F."/>
            <person name="Brunel D."/>
            <person name="Nesme X."/>
            <person name="Chaouachi M."/>
        </authorList>
    </citation>
    <scope>NUCLEOTIDE SEQUENCE</scope>
    <source>
        <strain evidence="3">26-59</strain>
        <plasmid evidence="3">pRi_26-59</plasmid>
    </source>
</reference>
<proteinExistence type="predicted"/>
<evidence type="ECO:0000256" key="1">
    <source>
        <dbReference type="SAM" id="Coils"/>
    </source>
</evidence>
<keyword evidence="3" id="KW-0614">Plasmid</keyword>
<accession>A0A2Z2PIY8</accession>
<keyword evidence="1" id="KW-0175">Coiled coil</keyword>
<geneLocation type="plasmid" evidence="3">
    <name>pRi_26-59</name>
</geneLocation>